<dbReference type="Pfam" id="PF00496">
    <property type="entry name" value="SBP_bac_5"/>
    <property type="match status" value="1"/>
</dbReference>
<feature type="region of interest" description="Disordered" evidence="4">
    <location>
        <begin position="26"/>
        <end position="45"/>
    </location>
</feature>
<evidence type="ECO:0000256" key="2">
    <source>
        <dbReference type="ARBA" id="ARBA00022448"/>
    </source>
</evidence>
<sequence>MHNKKFLVTTLFAIFALVLAACSGGSDDKPAKENEEGQEQSEGKEGGDLVIAVLSDAATLDPQTATDVPTAAVLVNVVEGLVTKDENDEIVPALAKSWENIDDLTWEFKLQEGVKFHDGEDFTAEVVKKNFERILDPEVAAPRAFLFEVIEEVKVIDDHTVQIITEYPFAPLLAHLNHPVGVMLSPALIEADYEGMKAGRQPGAVVAEGPIGTGMFKFKSWNPDDAIVLERNDDYWQEGANVDTITFKVVPESGTRVAELETGYAHLIEPVQPSEVAGIEASGKGTVDITDGNSLSYVAFNTEKPPFDNPKVRQAISMLIDTDEILKGIYDNYGQAAKGPLAPSVFGYSDKYPPLKHDVEKAKQLLEEAGLGDGFKTSIWTNDNPQRVETAVLLQQKLKEVNIDVEIEQMEWGTYLDKTANGEHEMFILGLSNPVGDADYFLTQLFHSKNKGASGNRSFYDNPEVDRLLDEARQEIDEAKRLELYEEVQKVLIEDAPMVYVYHQAYLTGVSNDIDGYWINSSGHYMLKDVKFK</sequence>
<evidence type="ECO:0000256" key="5">
    <source>
        <dbReference type="SAM" id="SignalP"/>
    </source>
</evidence>
<proteinExistence type="inferred from homology"/>
<feature type="chain" id="PRO_5038513083" evidence="5">
    <location>
        <begin position="21"/>
        <end position="533"/>
    </location>
</feature>
<keyword evidence="3 5" id="KW-0732">Signal</keyword>
<dbReference type="GO" id="GO:1904680">
    <property type="term" value="F:peptide transmembrane transporter activity"/>
    <property type="evidence" value="ECO:0007669"/>
    <property type="project" value="TreeGrafter"/>
</dbReference>
<dbReference type="InterPro" id="IPR000914">
    <property type="entry name" value="SBP_5_dom"/>
</dbReference>
<dbReference type="CDD" id="cd08499">
    <property type="entry name" value="PBP2_Ylib_like"/>
    <property type="match status" value="1"/>
</dbReference>
<name>A0A8J7GD51_9BACL</name>
<dbReference type="InterPro" id="IPR039424">
    <property type="entry name" value="SBP_5"/>
</dbReference>
<keyword evidence="2" id="KW-0813">Transport</keyword>
<evidence type="ECO:0000313" key="7">
    <source>
        <dbReference type="EMBL" id="MBF4502005.1"/>
    </source>
</evidence>
<feature type="signal peptide" evidence="5">
    <location>
        <begin position="1"/>
        <end position="20"/>
    </location>
</feature>
<reference evidence="7" key="1">
    <citation type="submission" date="2020-11" db="EMBL/GenBank/DDBJ databases">
        <title>Multidrug resistant novel bacterium Savagea serpentis sp. nov., isolated from the scats of a vine snake (Ahaetulla nasuta).</title>
        <authorList>
            <person name="Venkata Ramana V."/>
            <person name="Vikas Patil S."/>
            <person name="Yogita Lugani V."/>
        </authorList>
    </citation>
    <scope>NUCLEOTIDE SEQUENCE</scope>
    <source>
        <strain evidence="7">SN6</strain>
    </source>
</reference>
<dbReference type="Proteomes" id="UP000622653">
    <property type="component" value="Unassembled WGS sequence"/>
</dbReference>
<evidence type="ECO:0000256" key="4">
    <source>
        <dbReference type="SAM" id="MobiDB-lite"/>
    </source>
</evidence>
<accession>A0A8J7GD51</accession>
<dbReference type="PIRSF" id="PIRSF002741">
    <property type="entry name" value="MppA"/>
    <property type="match status" value="1"/>
</dbReference>
<dbReference type="PANTHER" id="PTHR30290">
    <property type="entry name" value="PERIPLASMIC BINDING COMPONENT OF ABC TRANSPORTER"/>
    <property type="match status" value="1"/>
</dbReference>
<evidence type="ECO:0000313" key="8">
    <source>
        <dbReference type="Proteomes" id="UP000622653"/>
    </source>
</evidence>
<dbReference type="Gene3D" id="3.90.76.10">
    <property type="entry name" value="Dipeptide-binding Protein, Domain 1"/>
    <property type="match status" value="1"/>
</dbReference>
<evidence type="ECO:0000256" key="3">
    <source>
        <dbReference type="ARBA" id="ARBA00022729"/>
    </source>
</evidence>
<dbReference type="GO" id="GO:0015833">
    <property type="term" value="P:peptide transport"/>
    <property type="evidence" value="ECO:0007669"/>
    <property type="project" value="TreeGrafter"/>
</dbReference>
<dbReference type="InterPro" id="IPR030678">
    <property type="entry name" value="Peptide/Ni-bd"/>
</dbReference>
<dbReference type="SUPFAM" id="SSF53850">
    <property type="entry name" value="Periplasmic binding protein-like II"/>
    <property type="match status" value="1"/>
</dbReference>
<keyword evidence="8" id="KW-1185">Reference proteome</keyword>
<feature type="domain" description="Solute-binding protein family 5" evidence="6">
    <location>
        <begin position="89"/>
        <end position="452"/>
    </location>
</feature>
<dbReference type="GO" id="GO:0042597">
    <property type="term" value="C:periplasmic space"/>
    <property type="evidence" value="ECO:0007669"/>
    <property type="project" value="UniProtKB-ARBA"/>
</dbReference>
<dbReference type="GO" id="GO:0043190">
    <property type="term" value="C:ATP-binding cassette (ABC) transporter complex"/>
    <property type="evidence" value="ECO:0007669"/>
    <property type="project" value="InterPro"/>
</dbReference>
<protein>
    <submittedName>
        <fullName evidence="7">Glutathione ABC transporter substrate-binding protein</fullName>
    </submittedName>
</protein>
<gene>
    <name evidence="7" type="ORF">IRY55_11615</name>
</gene>
<comment type="similarity">
    <text evidence="1">Belongs to the bacterial solute-binding protein 5 family.</text>
</comment>
<evidence type="ECO:0000259" key="6">
    <source>
        <dbReference type="Pfam" id="PF00496"/>
    </source>
</evidence>
<dbReference type="EMBL" id="JADKPV010000007">
    <property type="protein sequence ID" value="MBF4502005.1"/>
    <property type="molecule type" value="Genomic_DNA"/>
</dbReference>
<dbReference type="RefSeq" id="WP_194563491.1">
    <property type="nucleotide sequence ID" value="NZ_JADKPV010000007.1"/>
</dbReference>
<dbReference type="PANTHER" id="PTHR30290:SF9">
    <property type="entry name" value="OLIGOPEPTIDE-BINDING PROTEIN APPA"/>
    <property type="match status" value="1"/>
</dbReference>
<dbReference type="Gene3D" id="3.40.190.10">
    <property type="entry name" value="Periplasmic binding protein-like II"/>
    <property type="match status" value="1"/>
</dbReference>
<dbReference type="PROSITE" id="PS51257">
    <property type="entry name" value="PROKAR_LIPOPROTEIN"/>
    <property type="match status" value="1"/>
</dbReference>
<comment type="caution">
    <text evidence="7">The sequence shown here is derived from an EMBL/GenBank/DDBJ whole genome shotgun (WGS) entry which is preliminary data.</text>
</comment>
<evidence type="ECO:0000256" key="1">
    <source>
        <dbReference type="ARBA" id="ARBA00005695"/>
    </source>
</evidence>
<dbReference type="Gene3D" id="3.10.105.10">
    <property type="entry name" value="Dipeptide-binding Protein, Domain 3"/>
    <property type="match status" value="1"/>
</dbReference>
<organism evidence="7 8">
    <name type="scientific">Savagea serpentis</name>
    <dbReference type="NCBI Taxonomy" id="2785297"/>
    <lineage>
        <taxon>Bacteria</taxon>
        <taxon>Bacillati</taxon>
        <taxon>Bacillota</taxon>
        <taxon>Bacilli</taxon>
        <taxon>Bacillales</taxon>
        <taxon>Caryophanaceae</taxon>
        <taxon>Savagea</taxon>
    </lineage>
</organism>
<dbReference type="AlphaFoldDB" id="A0A8J7GD51"/>